<accession>A0A8H6XR54</accession>
<sequence>MESDIPNYYYETMNGVLEYLFVFHSLEELSLEVGEGWDLDDTIVLTMARAWPNITKLHMRPDPPTHVIRRVTLAGLRAFALHCHKLSDLSINVDARVLFEELPASEDAQPALTALHVGYSPISNTPAVATLLFAMYPHLSLIVAEENATPDWQSASIDDDTDGGTDVYKLSRMFCYGWGRVQDMLEQKRRNVTEL</sequence>
<dbReference type="InterPro" id="IPR032675">
    <property type="entry name" value="LRR_dom_sf"/>
</dbReference>
<dbReference type="Proteomes" id="UP000620124">
    <property type="component" value="Unassembled WGS sequence"/>
</dbReference>
<reference evidence="1" key="1">
    <citation type="submission" date="2020-05" db="EMBL/GenBank/DDBJ databases">
        <title>Mycena genomes resolve the evolution of fungal bioluminescence.</title>
        <authorList>
            <person name="Tsai I.J."/>
        </authorList>
    </citation>
    <scope>NUCLEOTIDE SEQUENCE</scope>
    <source>
        <strain evidence="1">CCC161011</strain>
    </source>
</reference>
<dbReference type="AlphaFoldDB" id="A0A8H6XR54"/>
<keyword evidence="2" id="KW-1185">Reference proteome</keyword>
<dbReference type="OrthoDB" id="3209747at2759"/>
<comment type="caution">
    <text evidence="1">The sequence shown here is derived from an EMBL/GenBank/DDBJ whole genome shotgun (WGS) entry which is preliminary data.</text>
</comment>
<gene>
    <name evidence="1" type="ORF">MVEN_01643800</name>
</gene>
<protein>
    <recommendedName>
        <fullName evidence="3">F-box domain-containing protein</fullName>
    </recommendedName>
</protein>
<evidence type="ECO:0000313" key="1">
    <source>
        <dbReference type="EMBL" id="KAF7344825.1"/>
    </source>
</evidence>
<evidence type="ECO:0008006" key="3">
    <source>
        <dbReference type="Google" id="ProtNLM"/>
    </source>
</evidence>
<organism evidence="1 2">
    <name type="scientific">Mycena venus</name>
    <dbReference type="NCBI Taxonomy" id="2733690"/>
    <lineage>
        <taxon>Eukaryota</taxon>
        <taxon>Fungi</taxon>
        <taxon>Dikarya</taxon>
        <taxon>Basidiomycota</taxon>
        <taxon>Agaricomycotina</taxon>
        <taxon>Agaricomycetes</taxon>
        <taxon>Agaricomycetidae</taxon>
        <taxon>Agaricales</taxon>
        <taxon>Marasmiineae</taxon>
        <taxon>Mycenaceae</taxon>
        <taxon>Mycena</taxon>
    </lineage>
</organism>
<dbReference type="Gene3D" id="3.80.10.10">
    <property type="entry name" value="Ribonuclease Inhibitor"/>
    <property type="match status" value="1"/>
</dbReference>
<dbReference type="EMBL" id="JACAZI010000014">
    <property type="protein sequence ID" value="KAF7344825.1"/>
    <property type="molecule type" value="Genomic_DNA"/>
</dbReference>
<proteinExistence type="predicted"/>
<name>A0A8H6XR54_9AGAR</name>
<evidence type="ECO:0000313" key="2">
    <source>
        <dbReference type="Proteomes" id="UP000620124"/>
    </source>
</evidence>